<organism evidence="4 5">
    <name type="scientific">Entamoeba invadens IP1</name>
    <dbReference type="NCBI Taxonomy" id="370355"/>
    <lineage>
        <taxon>Eukaryota</taxon>
        <taxon>Amoebozoa</taxon>
        <taxon>Evosea</taxon>
        <taxon>Archamoebae</taxon>
        <taxon>Mastigamoebida</taxon>
        <taxon>Entamoebidae</taxon>
        <taxon>Entamoeba</taxon>
    </lineage>
</organism>
<dbReference type="PANTHER" id="PTHR36838:SF3">
    <property type="entry name" value="TRANSPORTER AUXIN EFFLUX CARRIER EC FAMILY"/>
    <property type="match status" value="1"/>
</dbReference>
<feature type="region of interest" description="Disordered" evidence="2">
    <location>
        <begin position="170"/>
        <end position="222"/>
    </location>
</feature>
<evidence type="ECO:0000313" key="5">
    <source>
        <dbReference type="Proteomes" id="UP000014680"/>
    </source>
</evidence>
<dbReference type="OrthoDB" id="26720at2759"/>
<keyword evidence="3" id="KW-0812">Transmembrane</keyword>
<dbReference type="OMA" id="LPCIIFR"/>
<feature type="transmembrane region" description="Helical" evidence="3">
    <location>
        <begin position="393"/>
        <end position="413"/>
    </location>
</feature>
<evidence type="ECO:0000256" key="3">
    <source>
        <dbReference type="SAM" id="Phobius"/>
    </source>
</evidence>
<dbReference type="KEGG" id="eiv:EIN_275200"/>
<accession>A0A0A1U4X5</accession>
<reference evidence="4 5" key="1">
    <citation type="submission" date="2012-10" db="EMBL/GenBank/DDBJ databases">
        <authorList>
            <person name="Zafar N."/>
            <person name="Inman J."/>
            <person name="Hall N."/>
            <person name="Lorenzi H."/>
            <person name="Caler E."/>
        </authorList>
    </citation>
    <scope>NUCLEOTIDE SEQUENCE [LARGE SCALE GENOMIC DNA]</scope>
    <source>
        <strain evidence="4 5">IP1</strain>
    </source>
</reference>
<sequence length="415" mass="47029">MKEYYETFGVMLLTLTLSFIFKLWFFRDNVRIHSGLIMKVLFNLSLPCIIFRNLYNMNGLDLESLYLVVGGFIYQFSIGGLACLVFLFIKNPDHRKLAIFNSLALNTALFIFPVLKSVAPTDGISKCILFCFSNDLCCYLVIRPLYAWLGLTQSTREKGEISIEMETISTSHSQTIPHDSHPSKESPQKENKDKDTTKLLNTSKDEEEEDHKTIHINEPGNVINDDSTQIDLGNATLVQQKKTSLKDIIIKKLTNKNTIQIAKGTLMAVITSIPIYATFSGYFFALTQFRLPHVLLTFIDTCANANSLLAYAILGSFFEWKIPKKYLLTCFSVVLYRMLFGLAFGLIVYFGFQKWIGPVARFVMLISPLTPAPLIDSIYTIEYKVTPQEIPIMINNLTIVCSYIGILILIPIINP</sequence>
<keyword evidence="1" id="KW-0813">Transport</keyword>
<proteinExistence type="predicted"/>
<dbReference type="EMBL" id="KB206783">
    <property type="protein sequence ID" value="ELP87933.1"/>
    <property type="molecule type" value="Genomic_DNA"/>
</dbReference>
<dbReference type="VEuPathDB" id="AmoebaDB:EIN_275200"/>
<dbReference type="GeneID" id="14886872"/>
<protein>
    <submittedName>
        <fullName evidence="4">Uncharacterized protein</fullName>
    </submittedName>
</protein>
<feature type="transmembrane region" description="Helical" evidence="3">
    <location>
        <begin position="6"/>
        <end position="24"/>
    </location>
</feature>
<keyword evidence="5" id="KW-1185">Reference proteome</keyword>
<dbReference type="PANTHER" id="PTHR36838">
    <property type="entry name" value="AUXIN EFFLUX CARRIER FAMILY PROTEIN"/>
    <property type="match status" value="1"/>
</dbReference>
<feature type="transmembrane region" description="Helical" evidence="3">
    <location>
        <begin position="291"/>
        <end position="314"/>
    </location>
</feature>
<feature type="transmembrane region" description="Helical" evidence="3">
    <location>
        <begin position="362"/>
        <end position="381"/>
    </location>
</feature>
<dbReference type="RefSeq" id="XP_004254704.1">
    <property type="nucleotide sequence ID" value="XM_004254656.1"/>
</dbReference>
<feature type="transmembrane region" description="Helical" evidence="3">
    <location>
        <begin position="266"/>
        <end position="285"/>
    </location>
</feature>
<feature type="transmembrane region" description="Helical" evidence="3">
    <location>
        <begin position="326"/>
        <end position="350"/>
    </location>
</feature>
<evidence type="ECO:0000256" key="1">
    <source>
        <dbReference type="ARBA" id="ARBA00022448"/>
    </source>
</evidence>
<gene>
    <name evidence="4" type="ORF">EIN_275200</name>
</gene>
<evidence type="ECO:0000256" key="2">
    <source>
        <dbReference type="SAM" id="MobiDB-lite"/>
    </source>
</evidence>
<dbReference type="Proteomes" id="UP000014680">
    <property type="component" value="Unassembled WGS sequence"/>
</dbReference>
<feature type="transmembrane region" description="Helical" evidence="3">
    <location>
        <begin position="36"/>
        <end position="55"/>
    </location>
</feature>
<keyword evidence="3" id="KW-0472">Membrane</keyword>
<keyword evidence="3" id="KW-1133">Transmembrane helix</keyword>
<name>A0A0A1U4X5_ENTIV</name>
<feature type="transmembrane region" description="Helical" evidence="3">
    <location>
        <begin position="67"/>
        <end position="89"/>
    </location>
</feature>
<dbReference type="AlphaFoldDB" id="A0A0A1U4X5"/>
<feature type="compositionally biased region" description="Basic and acidic residues" evidence="2">
    <location>
        <begin position="178"/>
        <end position="197"/>
    </location>
</feature>
<evidence type="ECO:0000313" key="4">
    <source>
        <dbReference type="EMBL" id="ELP87933.1"/>
    </source>
</evidence>